<name>A0ABS1H794_9BACL</name>
<protein>
    <submittedName>
        <fullName evidence="1">Uncharacterized protein</fullName>
    </submittedName>
</protein>
<evidence type="ECO:0000313" key="1">
    <source>
        <dbReference type="EMBL" id="MBK3495293.1"/>
    </source>
</evidence>
<dbReference type="RefSeq" id="WP_100796230.1">
    <property type="nucleotide sequence ID" value="NZ_JAEOAH010000013.1"/>
</dbReference>
<comment type="caution">
    <text evidence="1">The sequence shown here is derived from an EMBL/GenBank/DDBJ whole genome shotgun (WGS) entry which is preliminary data.</text>
</comment>
<evidence type="ECO:0000313" key="2">
    <source>
        <dbReference type="Proteomes" id="UP000618943"/>
    </source>
</evidence>
<proteinExistence type="predicted"/>
<dbReference type="Proteomes" id="UP000618943">
    <property type="component" value="Unassembled WGS sequence"/>
</dbReference>
<dbReference type="EMBL" id="JAEOAH010000013">
    <property type="protein sequence ID" value="MBK3495293.1"/>
    <property type="molecule type" value="Genomic_DNA"/>
</dbReference>
<sequence>MDIETKKIEVDTKTLTAKIDASENKLVYIVEDGKVEAIPLPAYGILEIPCQNYKIGNPAYRITVKRK</sequence>
<accession>A0ABS1H794</accession>
<organism evidence="1 2">
    <name type="scientific">Viridibacillus soli</name>
    <dbReference type="NCBI Taxonomy" id="2798301"/>
    <lineage>
        <taxon>Bacteria</taxon>
        <taxon>Bacillati</taxon>
        <taxon>Bacillota</taxon>
        <taxon>Bacilli</taxon>
        <taxon>Bacillales</taxon>
        <taxon>Caryophanaceae</taxon>
        <taxon>Viridibacillus</taxon>
    </lineage>
</organism>
<reference evidence="1 2" key="1">
    <citation type="submission" date="2020-12" db="EMBL/GenBank/DDBJ databases">
        <title>YIM B01967 draft genome.</title>
        <authorList>
            <person name="Yan X."/>
        </authorList>
    </citation>
    <scope>NUCLEOTIDE SEQUENCE [LARGE SCALE GENOMIC DNA]</scope>
    <source>
        <strain evidence="1 2">YIM B01967</strain>
    </source>
</reference>
<gene>
    <name evidence="1" type="ORF">JFL43_10605</name>
</gene>
<keyword evidence="2" id="KW-1185">Reference proteome</keyword>